<dbReference type="PROSITE" id="PS50977">
    <property type="entry name" value="HTH_TETR_2"/>
    <property type="match status" value="1"/>
</dbReference>
<dbReference type="Pfam" id="PF17754">
    <property type="entry name" value="TetR_C_14"/>
    <property type="match status" value="1"/>
</dbReference>
<name>A0ABS7FVT3_9ACTN</name>
<evidence type="ECO:0000313" key="7">
    <source>
        <dbReference type="Proteomes" id="UP000774570"/>
    </source>
</evidence>
<dbReference type="InterPro" id="IPR009057">
    <property type="entry name" value="Homeodomain-like_sf"/>
</dbReference>
<dbReference type="PANTHER" id="PTHR30055">
    <property type="entry name" value="HTH-TYPE TRANSCRIPTIONAL REGULATOR RUTR"/>
    <property type="match status" value="1"/>
</dbReference>
<evidence type="ECO:0000256" key="1">
    <source>
        <dbReference type="ARBA" id="ARBA00023015"/>
    </source>
</evidence>
<dbReference type="Gene3D" id="1.10.10.60">
    <property type="entry name" value="Homeodomain-like"/>
    <property type="match status" value="1"/>
</dbReference>
<dbReference type="InterPro" id="IPR050109">
    <property type="entry name" value="HTH-type_TetR-like_transc_reg"/>
</dbReference>
<evidence type="ECO:0000313" key="6">
    <source>
        <dbReference type="EMBL" id="MBW8484537.1"/>
    </source>
</evidence>
<proteinExistence type="predicted"/>
<dbReference type="InterPro" id="IPR041347">
    <property type="entry name" value="MftR_C"/>
</dbReference>
<reference evidence="6 7" key="1">
    <citation type="submission" date="2021-07" db="EMBL/GenBank/DDBJ databases">
        <title>Actinomadura sp. PM05-2 isolated from lichen.</title>
        <authorList>
            <person name="Somphong A."/>
            <person name="Phongsopitanun W."/>
            <person name="Tanasupawat S."/>
            <person name="Peongsungnone V."/>
        </authorList>
    </citation>
    <scope>NUCLEOTIDE SEQUENCE [LARGE SCALE GENOMIC DNA]</scope>
    <source>
        <strain evidence="6 7">PM05-2</strain>
    </source>
</reference>
<sequence length="203" mass="22287">MSGEISAEAGLGLRERKKLRTRRAIRREAYRLFAEQGYQATTVEQIAAAAEVSPSTVFRYFATKEDIVLADEHDLPLAEALRARPRDEPLLESLRRVVADSIGAVIERDAAALAVQIRLATSDPDIRARAFEDQFTSQRRLAELIAERTGRAPDDLDVATAAAAVIALSFTVLRHWVDGGCTADVTALYDRQFAFLAAGLPFS</sequence>
<dbReference type="SUPFAM" id="SSF48498">
    <property type="entry name" value="Tetracyclin repressor-like, C-terminal domain"/>
    <property type="match status" value="1"/>
</dbReference>
<evidence type="ECO:0000256" key="3">
    <source>
        <dbReference type="ARBA" id="ARBA00023163"/>
    </source>
</evidence>
<dbReference type="PRINTS" id="PR00455">
    <property type="entry name" value="HTHTETR"/>
</dbReference>
<dbReference type="RefSeq" id="WP_220167778.1">
    <property type="nucleotide sequence ID" value="NZ_JAIBOA010000012.1"/>
</dbReference>
<dbReference type="Proteomes" id="UP000774570">
    <property type="component" value="Unassembled WGS sequence"/>
</dbReference>
<dbReference type="SUPFAM" id="SSF46689">
    <property type="entry name" value="Homeodomain-like"/>
    <property type="match status" value="1"/>
</dbReference>
<dbReference type="Gene3D" id="1.10.357.10">
    <property type="entry name" value="Tetracycline Repressor, domain 2"/>
    <property type="match status" value="1"/>
</dbReference>
<dbReference type="EMBL" id="JAIBOA010000012">
    <property type="protein sequence ID" value="MBW8484537.1"/>
    <property type="molecule type" value="Genomic_DNA"/>
</dbReference>
<dbReference type="InterPro" id="IPR001647">
    <property type="entry name" value="HTH_TetR"/>
</dbReference>
<dbReference type="Pfam" id="PF00440">
    <property type="entry name" value="TetR_N"/>
    <property type="match status" value="1"/>
</dbReference>
<dbReference type="InterPro" id="IPR036271">
    <property type="entry name" value="Tet_transcr_reg_TetR-rel_C_sf"/>
</dbReference>
<gene>
    <name evidence="6" type="ORF">K1Y72_19295</name>
</gene>
<accession>A0ABS7FVT3</accession>
<evidence type="ECO:0000256" key="4">
    <source>
        <dbReference type="PROSITE-ProRule" id="PRU00335"/>
    </source>
</evidence>
<keyword evidence="1" id="KW-0805">Transcription regulation</keyword>
<organism evidence="6 7">
    <name type="scientific">Actinomadura parmotrematis</name>
    <dbReference type="NCBI Taxonomy" id="2864039"/>
    <lineage>
        <taxon>Bacteria</taxon>
        <taxon>Bacillati</taxon>
        <taxon>Actinomycetota</taxon>
        <taxon>Actinomycetes</taxon>
        <taxon>Streptosporangiales</taxon>
        <taxon>Thermomonosporaceae</taxon>
        <taxon>Actinomadura</taxon>
    </lineage>
</organism>
<comment type="caution">
    <text evidence="6">The sequence shown here is derived from an EMBL/GenBank/DDBJ whole genome shotgun (WGS) entry which is preliminary data.</text>
</comment>
<feature type="DNA-binding region" description="H-T-H motif" evidence="4">
    <location>
        <begin position="42"/>
        <end position="61"/>
    </location>
</feature>
<keyword evidence="3" id="KW-0804">Transcription</keyword>
<keyword evidence="2 4" id="KW-0238">DNA-binding</keyword>
<protein>
    <submittedName>
        <fullName evidence="6">TetR/AcrR family transcriptional regulator</fullName>
    </submittedName>
</protein>
<keyword evidence="7" id="KW-1185">Reference proteome</keyword>
<feature type="domain" description="HTH tetR-type" evidence="5">
    <location>
        <begin position="19"/>
        <end position="79"/>
    </location>
</feature>
<evidence type="ECO:0000259" key="5">
    <source>
        <dbReference type="PROSITE" id="PS50977"/>
    </source>
</evidence>
<dbReference type="PANTHER" id="PTHR30055:SF234">
    <property type="entry name" value="HTH-TYPE TRANSCRIPTIONAL REGULATOR BETI"/>
    <property type="match status" value="1"/>
</dbReference>
<evidence type="ECO:0000256" key="2">
    <source>
        <dbReference type="ARBA" id="ARBA00023125"/>
    </source>
</evidence>